<comment type="subcellular location">
    <subcellularLocation>
        <location evidence="1">Cell outer membrane</location>
    </subcellularLocation>
</comment>
<evidence type="ECO:0000313" key="8">
    <source>
        <dbReference type="EMBL" id="MDN5211765.1"/>
    </source>
</evidence>
<dbReference type="Gene3D" id="1.25.40.390">
    <property type="match status" value="1"/>
</dbReference>
<evidence type="ECO:0000256" key="3">
    <source>
        <dbReference type="ARBA" id="ARBA00022729"/>
    </source>
</evidence>
<dbReference type="PROSITE" id="PS51257">
    <property type="entry name" value="PROKAR_LIPOPROTEIN"/>
    <property type="match status" value="1"/>
</dbReference>
<evidence type="ECO:0000256" key="4">
    <source>
        <dbReference type="ARBA" id="ARBA00023136"/>
    </source>
</evidence>
<dbReference type="SUPFAM" id="SSF48452">
    <property type="entry name" value="TPR-like"/>
    <property type="match status" value="1"/>
</dbReference>
<dbReference type="Pfam" id="PF07980">
    <property type="entry name" value="SusD_RagB"/>
    <property type="match status" value="1"/>
</dbReference>
<reference evidence="8" key="1">
    <citation type="submission" date="2023-06" db="EMBL/GenBank/DDBJ databases">
        <title>Genomic of Agaribacillus aureum.</title>
        <authorList>
            <person name="Wang G."/>
        </authorList>
    </citation>
    <scope>NUCLEOTIDE SEQUENCE</scope>
    <source>
        <strain evidence="8">BMA12</strain>
    </source>
</reference>
<dbReference type="InterPro" id="IPR011990">
    <property type="entry name" value="TPR-like_helical_dom_sf"/>
</dbReference>
<dbReference type="EMBL" id="JAUJEB010000001">
    <property type="protein sequence ID" value="MDN5211765.1"/>
    <property type="molecule type" value="Genomic_DNA"/>
</dbReference>
<sequence length="558" mass="62655">MKTIFKIIPFIVILTLGSCDEFLEELPQGSLSEEQLVNSEEGVEALVIAAYSTLNGQIDNASNAFNSPATNWSFGDVVADDAYKGGGGVGDQNNVHLMEIFSTNSGIIDLERKWLADYEGISRANAAIRAIRDFEGWEQGQKDQRIAEMKLLRGHFYFDLKKLFNLIPYIDENLTTSEEIRAVSNRQLTSGQLWSKIEEDFLFARGILPDVQQQVGRATKGAANAYLAKTYIFQEKWNEASQAADLVINSPAGYELLENFINVFEPEFNNSDESVFSIQYSINDGAGTNGYNGSIGDRLINPGGPFFAIRGFLRPTQNLINSYKTDANGLPLFDTFNDADLTEADFVDPRLDHTVGRPGIPYLELPEVYEASWARDPDVYGPYSPKKRVVPFTKPEFTLTVWPYSHAMNYIVIRYADVLLWKAEALIETGDLEGARAIINQVRGRARDGQMVMKLDGSAPAANYLVGEYTTTWTDADLAMEALQFERRLEFAHEGHRFFDLARWGIAEQVMNDYIQEEQSKRTYLSGAEFQAGKHEYFPIPRNQIDLSGGLLEQNPGY</sequence>
<organism evidence="8 9">
    <name type="scientific">Agaribacillus aureus</name>
    <dbReference type="NCBI Taxonomy" id="3051825"/>
    <lineage>
        <taxon>Bacteria</taxon>
        <taxon>Pseudomonadati</taxon>
        <taxon>Bacteroidota</taxon>
        <taxon>Cytophagia</taxon>
        <taxon>Cytophagales</taxon>
        <taxon>Splendidivirgaceae</taxon>
        <taxon>Agaribacillus</taxon>
    </lineage>
</organism>
<accession>A0ABT8L1Y3</accession>
<protein>
    <submittedName>
        <fullName evidence="8">RagB/SusD family nutrient uptake outer membrane protein</fullName>
    </submittedName>
</protein>
<evidence type="ECO:0000259" key="6">
    <source>
        <dbReference type="Pfam" id="PF07980"/>
    </source>
</evidence>
<keyword evidence="5" id="KW-0998">Cell outer membrane</keyword>
<evidence type="ECO:0000256" key="5">
    <source>
        <dbReference type="ARBA" id="ARBA00023237"/>
    </source>
</evidence>
<evidence type="ECO:0000256" key="1">
    <source>
        <dbReference type="ARBA" id="ARBA00004442"/>
    </source>
</evidence>
<keyword evidence="9" id="KW-1185">Reference proteome</keyword>
<name>A0ABT8L1Y3_9BACT</name>
<dbReference type="InterPro" id="IPR012944">
    <property type="entry name" value="SusD_RagB_dom"/>
</dbReference>
<evidence type="ECO:0000259" key="7">
    <source>
        <dbReference type="Pfam" id="PF14322"/>
    </source>
</evidence>
<keyword evidence="3" id="KW-0732">Signal</keyword>
<dbReference type="InterPro" id="IPR033985">
    <property type="entry name" value="SusD-like_N"/>
</dbReference>
<dbReference type="RefSeq" id="WP_346757093.1">
    <property type="nucleotide sequence ID" value="NZ_JAUJEB010000001.1"/>
</dbReference>
<gene>
    <name evidence="8" type="ORF">QQ020_06875</name>
</gene>
<proteinExistence type="inferred from homology"/>
<dbReference type="Proteomes" id="UP001172083">
    <property type="component" value="Unassembled WGS sequence"/>
</dbReference>
<feature type="domain" description="RagB/SusD" evidence="6">
    <location>
        <begin position="273"/>
        <end position="558"/>
    </location>
</feature>
<dbReference type="Pfam" id="PF14322">
    <property type="entry name" value="SusD-like_3"/>
    <property type="match status" value="1"/>
</dbReference>
<feature type="domain" description="SusD-like N-terminal" evidence="7">
    <location>
        <begin position="21"/>
        <end position="231"/>
    </location>
</feature>
<comment type="similarity">
    <text evidence="2">Belongs to the SusD family.</text>
</comment>
<comment type="caution">
    <text evidence="8">The sequence shown here is derived from an EMBL/GenBank/DDBJ whole genome shotgun (WGS) entry which is preliminary data.</text>
</comment>
<keyword evidence="4" id="KW-0472">Membrane</keyword>
<evidence type="ECO:0000256" key="2">
    <source>
        <dbReference type="ARBA" id="ARBA00006275"/>
    </source>
</evidence>
<evidence type="ECO:0000313" key="9">
    <source>
        <dbReference type="Proteomes" id="UP001172083"/>
    </source>
</evidence>